<evidence type="ECO:0000256" key="3">
    <source>
        <dbReference type="ARBA" id="ARBA00022679"/>
    </source>
</evidence>
<dbReference type="EMBL" id="JACHXG010000011">
    <property type="protein sequence ID" value="MBB3091552.1"/>
    <property type="molecule type" value="Genomic_DNA"/>
</dbReference>
<dbReference type="InterPro" id="IPR000719">
    <property type="entry name" value="Prot_kinase_dom"/>
</dbReference>
<evidence type="ECO:0000256" key="4">
    <source>
        <dbReference type="ARBA" id="ARBA00022741"/>
    </source>
</evidence>
<dbReference type="PROSITE" id="PS50011">
    <property type="entry name" value="PROTEIN_KINASE_DOM"/>
    <property type="match status" value="1"/>
</dbReference>
<dbReference type="PANTHER" id="PTHR24356">
    <property type="entry name" value="SERINE/THREONINE-PROTEIN KINASE"/>
    <property type="match status" value="1"/>
</dbReference>
<dbReference type="EC" id="2.7.11.1" evidence="1"/>
<keyword evidence="10" id="KW-1133">Transmembrane helix</keyword>
<evidence type="ECO:0000259" key="11">
    <source>
        <dbReference type="PROSITE" id="PS50011"/>
    </source>
</evidence>
<dbReference type="GO" id="GO:0005524">
    <property type="term" value="F:ATP binding"/>
    <property type="evidence" value="ECO:0007669"/>
    <property type="project" value="UniProtKB-UniRule"/>
</dbReference>
<gene>
    <name evidence="12" type="ORF">FHS12_004522</name>
</gene>
<evidence type="ECO:0000256" key="1">
    <source>
        <dbReference type="ARBA" id="ARBA00012513"/>
    </source>
</evidence>
<evidence type="ECO:0000256" key="6">
    <source>
        <dbReference type="ARBA" id="ARBA00022840"/>
    </source>
</evidence>
<evidence type="ECO:0000256" key="7">
    <source>
        <dbReference type="ARBA" id="ARBA00047899"/>
    </source>
</evidence>
<feature type="domain" description="Protein kinase" evidence="11">
    <location>
        <begin position="9"/>
        <end position="252"/>
    </location>
</feature>
<dbReference type="PANTHER" id="PTHR24356:SF413">
    <property type="entry name" value="SERINE_THREONINE-PROTEIN KINASE CEK1-RELATED"/>
    <property type="match status" value="1"/>
</dbReference>
<comment type="catalytic activity">
    <reaction evidence="7">
        <text>L-threonyl-[protein] + ATP = O-phospho-L-threonyl-[protein] + ADP + H(+)</text>
        <dbReference type="Rhea" id="RHEA:46608"/>
        <dbReference type="Rhea" id="RHEA-COMP:11060"/>
        <dbReference type="Rhea" id="RHEA-COMP:11605"/>
        <dbReference type="ChEBI" id="CHEBI:15378"/>
        <dbReference type="ChEBI" id="CHEBI:30013"/>
        <dbReference type="ChEBI" id="CHEBI:30616"/>
        <dbReference type="ChEBI" id="CHEBI:61977"/>
        <dbReference type="ChEBI" id="CHEBI:456216"/>
        <dbReference type="EC" id="2.7.11.1"/>
    </reaction>
</comment>
<proteinExistence type="predicted"/>
<dbReference type="PROSITE" id="PS00107">
    <property type="entry name" value="PROTEIN_KINASE_ATP"/>
    <property type="match status" value="1"/>
</dbReference>
<comment type="caution">
    <text evidence="12">The sequence shown here is derived from an EMBL/GenBank/DDBJ whole genome shotgun (WGS) entry which is preliminary data.</text>
</comment>
<dbReference type="SMART" id="SM00220">
    <property type="entry name" value="S_TKc"/>
    <property type="match status" value="1"/>
</dbReference>
<evidence type="ECO:0000256" key="9">
    <source>
        <dbReference type="PROSITE-ProRule" id="PRU10141"/>
    </source>
</evidence>
<feature type="transmembrane region" description="Helical" evidence="10">
    <location>
        <begin position="297"/>
        <end position="319"/>
    </location>
</feature>
<keyword evidence="2" id="KW-0723">Serine/threonine-protein kinase</keyword>
<dbReference type="InterPro" id="IPR050236">
    <property type="entry name" value="Ser_Thr_kinase_AGC"/>
</dbReference>
<dbReference type="AlphaFoldDB" id="A0A7W5A8K5"/>
<evidence type="ECO:0000313" key="12">
    <source>
        <dbReference type="EMBL" id="MBB3091552.1"/>
    </source>
</evidence>
<dbReference type="RefSeq" id="WP_183549913.1">
    <property type="nucleotide sequence ID" value="NZ_BMQT01000012.1"/>
</dbReference>
<dbReference type="InterPro" id="IPR008271">
    <property type="entry name" value="Ser/Thr_kinase_AS"/>
</dbReference>
<reference evidence="12 13" key="1">
    <citation type="submission" date="2020-08" db="EMBL/GenBank/DDBJ databases">
        <title>Genomic Encyclopedia of Type Strains, Phase III (KMG-III): the genomes of soil and plant-associated and newly described type strains.</title>
        <authorList>
            <person name="Whitman W."/>
        </authorList>
    </citation>
    <scope>NUCLEOTIDE SEQUENCE [LARGE SCALE GENOMIC DNA]</scope>
    <source>
        <strain evidence="12 13">CECT 3302</strain>
    </source>
</reference>
<name>A0A7W5A8K5_9ACTN</name>
<keyword evidence="13" id="KW-1185">Reference proteome</keyword>
<sequence length="320" mass="34370">MGEVFAGRYELLEPIGEGGMGTVWLAWDQREGVHRAAKMLRHSDAASLIRFVREQSFRIDSEHCVSPLGWSAEDDRVLFTMDLVRGGSVHSLLKDYGPLPGQWAACLLDQLLVALDAVHSAGVVHRDVKPGNLLLEPTGLGRPHLRLSDFGIAIAAEEPRLTEAYQLLGTPGYRAPEQGVMSDPSPAQDLWAAGVVLMEMLTATRPPAEGGSLAAVAPDGVDQRLWNVACSLASRDPALRPASALDARRLLAQTGQVPPEGVAPDDEGRQIEVLEHLDLPTQPPAQTPARIPWARSAVLGMLATVVGLGLLSTGVWMLFS</sequence>
<dbReference type="InterPro" id="IPR011009">
    <property type="entry name" value="Kinase-like_dom_sf"/>
</dbReference>
<evidence type="ECO:0000256" key="2">
    <source>
        <dbReference type="ARBA" id="ARBA00022527"/>
    </source>
</evidence>
<keyword evidence="3 12" id="KW-0808">Transferase</keyword>
<dbReference type="Gene3D" id="3.30.200.20">
    <property type="entry name" value="Phosphorylase Kinase, domain 1"/>
    <property type="match status" value="1"/>
</dbReference>
<accession>A0A7W5A8K5</accession>
<keyword evidence="10" id="KW-0812">Transmembrane</keyword>
<comment type="catalytic activity">
    <reaction evidence="8">
        <text>L-seryl-[protein] + ATP = O-phospho-L-seryl-[protein] + ADP + H(+)</text>
        <dbReference type="Rhea" id="RHEA:17989"/>
        <dbReference type="Rhea" id="RHEA-COMP:9863"/>
        <dbReference type="Rhea" id="RHEA-COMP:11604"/>
        <dbReference type="ChEBI" id="CHEBI:15378"/>
        <dbReference type="ChEBI" id="CHEBI:29999"/>
        <dbReference type="ChEBI" id="CHEBI:30616"/>
        <dbReference type="ChEBI" id="CHEBI:83421"/>
        <dbReference type="ChEBI" id="CHEBI:456216"/>
        <dbReference type="EC" id="2.7.11.1"/>
    </reaction>
</comment>
<dbReference type="GO" id="GO:0004674">
    <property type="term" value="F:protein serine/threonine kinase activity"/>
    <property type="evidence" value="ECO:0007669"/>
    <property type="project" value="UniProtKB-KW"/>
</dbReference>
<keyword evidence="4 9" id="KW-0547">Nucleotide-binding</keyword>
<dbReference type="GO" id="GO:0005737">
    <property type="term" value="C:cytoplasm"/>
    <property type="evidence" value="ECO:0007669"/>
    <property type="project" value="TreeGrafter"/>
</dbReference>
<evidence type="ECO:0000313" key="13">
    <source>
        <dbReference type="Proteomes" id="UP000577707"/>
    </source>
</evidence>
<dbReference type="Proteomes" id="UP000577707">
    <property type="component" value="Unassembled WGS sequence"/>
</dbReference>
<keyword evidence="5 12" id="KW-0418">Kinase</keyword>
<dbReference type="InterPro" id="IPR017441">
    <property type="entry name" value="Protein_kinase_ATP_BS"/>
</dbReference>
<dbReference type="Pfam" id="PF00069">
    <property type="entry name" value="Pkinase"/>
    <property type="match status" value="1"/>
</dbReference>
<evidence type="ECO:0000256" key="5">
    <source>
        <dbReference type="ARBA" id="ARBA00022777"/>
    </source>
</evidence>
<dbReference type="CDD" id="cd14014">
    <property type="entry name" value="STKc_PknB_like"/>
    <property type="match status" value="1"/>
</dbReference>
<keyword evidence="10" id="KW-0472">Membrane</keyword>
<dbReference type="GO" id="GO:0035556">
    <property type="term" value="P:intracellular signal transduction"/>
    <property type="evidence" value="ECO:0007669"/>
    <property type="project" value="TreeGrafter"/>
</dbReference>
<evidence type="ECO:0000256" key="10">
    <source>
        <dbReference type="SAM" id="Phobius"/>
    </source>
</evidence>
<protein>
    <recommendedName>
        <fullName evidence="1">non-specific serine/threonine protein kinase</fullName>
        <ecNumber evidence="1">2.7.11.1</ecNumber>
    </recommendedName>
</protein>
<dbReference type="Gene3D" id="1.10.510.10">
    <property type="entry name" value="Transferase(Phosphotransferase) domain 1"/>
    <property type="match status" value="1"/>
</dbReference>
<evidence type="ECO:0000256" key="8">
    <source>
        <dbReference type="ARBA" id="ARBA00048679"/>
    </source>
</evidence>
<keyword evidence="6 9" id="KW-0067">ATP-binding</keyword>
<organism evidence="12 13">
    <name type="scientific">Nocardioides albus</name>
    <dbReference type="NCBI Taxonomy" id="1841"/>
    <lineage>
        <taxon>Bacteria</taxon>
        <taxon>Bacillati</taxon>
        <taxon>Actinomycetota</taxon>
        <taxon>Actinomycetes</taxon>
        <taxon>Propionibacteriales</taxon>
        <taxon>Nocardioidaceae</taxon>
        <taxon>Nocardioides</taxon>
    </lineage>
</organism>
<dbReference type="PROSITE" id="PS00108">
    <property type="entry name" value="PROTEIN_KINASE_ST"/>
    <property type="match status" value="1"/>
</dbReference>
<feature type="binding site" evidence="9">
    <location>
        <position position="38"/>
    </location>
    <ligand>
        <name>ATP</name>
        <dbReference type="ChEBI" id="CHEBI:30616"/>
    </ligand>
</feature>
<dbReference type="SUPFAM" id="SSF56112">
    <property type="entry name" value="Protein kinase-like (PK-like)"/>
    <property type="match status" value="1"/>
</dbReference>